<reference evidence="2 3" key="1">
    <citation type="journal article" date="2019" name="Int. J. Syst. Evol. Microbiol.">
        <title>The Global Catalogue of Microorganisms (GCM) 10K type strain sequencing project: providing services to taxonomists for standard genome sequencing and annotation.</title>
        <authorList>
            <consortium name="The Broad Institute Genomics Platform"/>
            <consortium name="The Broad Institute Genome Sequencing Center for Infectious Disease"/>
            <person name="Wu L."/>
            <person name="Ma J."/>
        </authorList>
    </citation>
    <scope>NUCLEOTIDE SEQUENCE [LARGE SCALE GENOMIC DNA]</scope>
    <source>
        <strain evidence="2 3">JCM 13004</strain>
    </source>
</reference>
<feature type="region of interest" description="Disordered" evidence="1">
    <location>
        <begin position="68"/>
        <end position="88"/>
    </location>
</feature>
<dbReference type="InterPro" id="IPR045701">
    <property type="entry name" value="DUF6059"/>
</dbReference>
<comment type="caution">
    <text evidence="2">The sequence shown here is derived from an EMBL/GenBank/DDBJ whole genome shotgun (WGS) entry which is preliminary data.</text>
</comment>
<evidence type="ECO:0000313" key="2">
    <source>
        <dbReference type="EMBL" id="GAA1272060.1"/>
    </source>
</evidence>
<accession>A0ABN1WY43</accession>
<evidence type="ECO:0000313" key="3">
    <source>
        <dbReference type="Proteomes" id="UP001500037"/>
    </source>
</evidence>
<sequence>MGGWRDWWWSALAGRRGAVPGPQAGAPRGPVAPAPTSAPVLRGLAAVGACFGALLPLELVQAPPAPVREPAAPPLPPLAGPGPRHPERLCRERPLTALESRLQEEFGWTAAPPPA</sequence>
<feature type="compositionally biased region" description="Pro residues" evidence="1">
    <location>
        <begin position="68"/>
        <end position="80"/>
    </location>
</feature>
<evidence type="ECO:0000256" key="1">
    <source>
        <dbReference type="SAM" id="MobiDB-lite"/>
    </source>
</evidence>
<proteinExistence type="predicted"/>
<name>A0ABN1WY43_9ACTN</name>
<dbReference type="EMBL" id="BAAALF010000225">
    <property type="protein sequence ID" value="GAA1272060.1"/>
    <property type="molecule type" value="Genomic_DNA"/>
</dbReference>
<keyword evidence="3" id="KW-1185">Reference proteome</keyword>
<dbReference type="Pfam" id="PF19534">
    <property type="entry name" value="DUF6059"/>
    <property type="match status" value="1"/>
</dbReference>
<gene>
    <name evidence="2" type="ORF">GCM10009665_70170</name>
</gene>
<dbReference type="Proteomes" id="UP001500037">
    <property type="component" value="Unassembled WGS sequence"/>
</dbReference>
<protein>
    <submittedName>
        <fullName evidence="2">Uncharacterized protein</fullName>
    </submittedName>
</protein>
<organism evidence="2 3">
    <name type="scientific">Kitasatospora nipponensis</name>
    <dbReference type="NCBI Taxonomy" id="258049"/>
    <lineage>
        <taxon>Bacteria</taxon>
        <taxon>Bacillati</taxon>
        <taxon>Actinomycetota</taxon>
        <taxon>Actinomycetes</taxon>
        <taxon>Kitasatosporales</taxon>
        <taxon>Streptomycetaceae</taxon>
        <taxon>Kitasatospora</taxon>
    </lineage>
</organism>
<dbReference type="RefSeq" id="WP_344446254.1">
    <property type="nucleotide sequence ID" value="NZ_BAAALF010000225.1"/>
</dbReference>